<organism evidence="1 2">
    <name type="scientific">Ciona intestinalis</name>
    <name type="common">Transparent sea squirt</name>
    <name type="synonym">Ascidia intestinalis</name>
    <dbReference type="NCBI Taxonomy" id="7719"/>
    <lineage>
        <taxon>Eukaryota</taxon>
        <taxon>Metazoa</taxon>
        <taxon>Chordata</taxon>
        <taxon>Tunicata</taxon>
        <taxon>Ascidiacea</taxon>
        <taxon>Phlebobranchia</taxon>
        <taxon>Cionidae</taxon>
        <taxon>Ciona</taxon>
    </lineage>
</organism>
<reference evidence="1" key="4">
    <citation type="submission" date="2025-09" db="UniProtKB">
        <authorList>
            <consortium name="Ensembl"/>
        </authorList>
    </citation>
    <scope>IDENTIFICATION</scope>
</reference>
<accession>H2XNM6</accession>
<evidence type="ECO:0000313" key="1">
    <source>
        <dbReference type="Ensembl" id="ENSCINP00000031259.1"/>
    </source>
</evidence>
<dbReference type="GeneTree" id="ENSGT00390000001320"/>
<dbReference type="Pfam" id="PF14960">
    <property type="entry name" value="ATP_synth_reg"/>
    <property type="match status" value="1"/>
</dbReference>
<proteinExistence type="predicted"/>
<reference evidence="1" key="2">
    <citation type="journal article" date="2008" name="Genome Biol.">
        <title>Improved genome assembly and evidence-based global gene model set for the chordate Ciona intestinalis: new insight into intron and operon populations.</title>
        <authorList>
            <person name="Satou Y."/>
            <person name="Mineta K."/>
            <person name="Ogasawara M."/>
            <person name="Sasakura Y."/>
            <person name="Shoguchi E."/>
            <person name="Ueno K."/>
            <person name="Yamada L."/>
            <person name="Matsumoto J."/>
            <person name="Wasserscheid J."/>
            <person name="Dewar K."/>
            <person name="Wiley G.B."/>
            <person name="Macmil S.L."/>
            <person name="Roe B.A."/>
            <person name="Zeller R.W."/>
            <person name="Hastings K.E."/>
            <person name="Lemaire P."/>
            <person name="Lindquist E."/>
            <person name="Endo T."/>
            <person name="Hotta K."/>
            <person name="Inaba K."/>
        </authorList>
    </citation>
    <scope>NUCLEOTIDE SEQUENCE [LARGE SCALE GENOMIC DNA]</scope>
    <source>
        <strain evidence="1">wild type</strain>
    </source>
</reference>
<dbReference type="EMBL" id="EAAA01002171">
    <property type="status" value="NOT_ANNOTATED_CDS"/>
    <property type="molecule type" value="Genomic_DNA"/>
</dbReference>
<dbReference type="STRING" id="7719.ENSCINP00000031259"/>
<reference evidence="1" key="3">
    <citation type="submission" date="2025-08" db="UniProtKB">
        <authorList>
            <consortium name="Ensembl"/>
        </authorList>
    </citation>
    <scope>IDENTIFICATION</scope>
</reference>
<dbReference type="InterPro" id="IPR009125">
    <property type="entry name" value="ATPMK"/>
</dbReference>
<reference evidence="2" key="1">
    <citation type="journal article" date="2002" name="Science">
        <title>The draft genome of Ciona intestinalis: insights into chordate and vertebrate origins.</title>
        <authorList>
            <person name="Dehal P."/>
            <person name="Satou Y."/>
            <person name="Campbell R.K."/>
            <person name="Chapman J."/>
            <person name="Degnan B."/>
            <person name="De Tomaso A."/>
            <person name="Davidson B."/>
            <person name="Di Gregorio A."/>
            <person name="Gelpke M."/>
            <person name="Goodstein D.M."/>
            <person name="Harafuji N."/>
            <person name="Hastings K.E."/>
            <person name="Ho I."/>
            <person name="Hotta K."/>
            <person name="Huang W."/>
            <person name="Kawashima T."/>
            <person name="Lemaire P."/>
            <person name="Martinez D."/>
            <person name="Meinertzhagen I.A."/>
            <person name="Necula S."/>
            <person name="Nonaka M."/>
            <person name="Putnam N."/>
            <person name="Rash S."/>
            <person name="Saiga H."/>
            <person name="Satake M."/>
            <person name="Terry A."/>
            <person name="Yamada L."/>
            <person name="Wang H.G."/>
            <person name="Awazu S."/>
            <person name="Azumi K."/>
            <person name="Boore J."/>
            <person name="Branno M."/>
            <person name="Chin-Bow S."/>
            <person name="DeSantis R."/>
            <person name="Doyle S."/>
            <person name="Francino P."/>
            <person name="Keys D.N."/>
            <person name="Haga S."/>
            <person name="Hayashi H."/>
            <person name="Hino K."/>
            <person name="Imai K.S."/>
            <person name="Inaba K."/>
            <person name="Kano S."/>
            <person name="Kobayashi K."/>
            <person name="Kobayashi M."/>
            <person name="Lee B.I."/>
            <person name="Makabe K.W."/>
            <person name="Manohar C."/>
            <person name="Matassi G."/>
            <person name="Medina M."/>
            <person name="Mochizuki Y."/>
            <person name="Mount S."/>
            <person name="Morishita T."/>
            <person name="Miura S."/>
            <person name="Nakayama A."/>
            <person name="Nishizaka S."/>
            <person name="Nomoto H."/>
            <person name="Ohta F."/>
            <person name="Oishi K."/>
            <person name="Rigoutsos I."/>
            <person name="Sano M."/>
            <person name="Sasaki A."/>
            <person name="Sasakura Y."/>
            <person name="Shoguchi E."/>
            <person name="Shin-i T."/>
            <person name="Spagnuolo A."/>
            <person name="Stainier D."/>
            <person name="Suzuki M.M."/>
            <person name="Tassy O."/>
            <person name="Takatori N."/>
            <person name="Tokuoka M."/>
            <person name="Yagi K."/>
            <person name="Yoshizaki F."/>
            <person name="Wada S."/>
            <person name="Zhang C."/>
            <person name="Hyatt P.D."/>
            <person name="Larimer F."/>
            <person name="Detter C."/>
            <person name="Doggett N."/>
            <person name="Glavina T."/>
            <person name="Hawkins T."/>
            <person name="Richardson P."/>
            <person name="Lucas S."/>
            <person name="Kohara Y."/>
            <person name="Levine M."/>
            <person name="Satoh N."/>
            <person name="Rokhsar D.S."/>
        </authorList>
    </citation>
    <scope>NUCLEOTIDE SEQUENCE [LARGE SCALE GENOMIC DNA]</scope>
</reference>
<evidence type="ECO:0000313" key="2">
    <source>
        <dbReference type="Proteomes" id="UP000008144"/>
    </source>
</evidence>
<dbReference type="HOGENOM" id="CLU_212287_0_0_1"/>
<dbReference type="AlphaFoldDB" id="H2XNM6"/>
<sequence>MGGDVEAPFELKGWRAYFNSYTIKGRINCVVASVATPFVFYG</sequence>
<protein>
    <submittedName>
        <fullName evidence="1">Uncharacterized protein</fullName>
    </submittedName>
</protein>
<dbReference type="InParanoid" id="H2XNM6"/>
<name>H2XNM6_CIOIN</name>
<dbReference type="Proteomes" id="UP000008144">
    <property type="component" value="Chromosome 5"/>
</dbReference>
<keyword evidence="2" id="KW-1185">Reference proteome</keyword>
<dbReference type="Ensembl" id="ENSCINT00000031393.1">
    <property type="protein sequence ID" value="ENSCINP00000031259.1"/>
    <property type="gene ID" value="ENSCING00000022456.1"/>
</dbReference>